<keyword evidence="2" id="KW-1185">Reference proteome</keyword>
<protein>
    <submittedName>
        <fullName evidence="1">Uncharacterized protein</fullName>
    </submittedName>
</protein>
<sequence length="840" mass="91758">MVGFLRHPTVDEELNQQPSEPKKSNDPFPIDLSFTELDELSLSFADSLLDFDCIGDWIEETPVMDMADSNPDSAVKVVEGCLGVDKDESCRATGFGDGFQELGNLNALVEGNPVLNPDSEKVDSVKIEVKAVEGCVAMEKDGSCSESGLASGFQKLGHLSSSIEEEVGKFSLDGGSDENGRNSSGILVTNSSKSVEPVSLSEDGISGQKFMVHGEQLERGEKVGINEGGGSSGEMVTVNGDGPKSNETESDGDESDGTSDSSSVASSSSSSSEEEEEEEEEEGEEEEEEVEEEEDEELVGEIDMEEGEIRDSELEQMVGLSDDEDEDGSVAKGPIRSKNELQVLPPVPPVNMTLQPHHQTQPVGVILSIIGTQVIVEGIEKHNPLSDGSILWITESRSPLGMVDEIFGPVKNPYYMIRYNSENDIPSGIQQGTPISFVPEFANHVLNDSSLYKKGYDASGENDEEVTDEAEFSDDEKEAEYKRTLKMSKRGTNGPNPGNKKKERKKFNNRGGTWQQNSQPSTPKTVEGSHQLPTNQNQQLMFNNQIQQFTHDHGNSSHLFGPGQGFAGNPGLVPPFQAPGFIPPSSGVWTNGMPFEQQSMGFPFRVPTNGMPWLQQNQQQQQSFQMPFPNGMPFQQQFNTGQMFPPNVGAQPNFGPGPAFAPWPGCLGQSGLTQPLGVGWQAQQSPMSMNVGEQLRPLIPSNAEVPREFNQGMNRGRGCKEMTRKLGNGYIGEAKSKKDDVGSNCDEDDNDANGSRENKEGDEFEDEDEALHARLEAFNDKISCQSLSNMVLWLLGTRRVFEKEFSPLINDNRVVGPQEKDDARLSELKHVRQSSVYVDG</sequence>
<evidence type="ECO:0000313" key="2">
    <source>
        <dbReference type="Proteomes" id="UP000828048"/>
    </source>
</evidence>
<organism evidence="1 2">
    <name type="scientific">Vaccinium darrowii</name>
    <dbReference type="NCBI Taxonomy" id="229202"/>
    <lineage>
        <taxon>Eukaryota</taxon>
        <taxon>Viridiplantae</taxon>
        <taxon>Streptophyta</taxon>
        <taxon>Embryophyta</taxon>
        <taxon>Tracheophyta</taxon>
        <taxon>Spermatophyta</taxon>
        <taxon>Magnoliopsida</taxon>
        <taxon>eudicotyledons</taxon>
        <taxon>Gunneridae</taxon>
        <taxon>Pentapetalae</taxon>
        <taxon>asterids</taxon>
        <taxon>Ericales</taxon>
        <taxon>Ericaceae</taxon>
        <taxon>Vaccinioideae</taxon>
        <taxon>Vaccinieae</taxon>
        <taxon>Vaccinium</taxon>
    </lineage>
</organism>
<name>A0ACB7Z5K9_9ERIC</name>
<accession>A0ACB7Z5K9</accession>
<reference evidence="1 2" key="1">
    <citation type="journal article" date="2021" name="Hortic Res">
        <title>High-quality reference genome and annotation aids understanding of berry development for evergreen blueberry (Vaccinium darrowii).</title>
        <authorList>
            <person name="Yu J."/>
            <person name="Hulse-Kemp A.M."/>
            <person name="Babiker E."/>
            <person name="Staton M."/>
        </authorList>
    </citation>
    <scope>NUCLEOTIDE SEQUENCE [LARGE SCALE GENOMIC DNA]</scope>
    <source>
        <strain evidence="2">cv. NJ 8807/NJ 8810</strain>
        <tissue evidence="1">Young leaf</tissue>
    </source>
</reference>
<gene>
    <name evidence="1" type="ORF">Vadar_022152</name>
</gene>
<proteinExistence type="predicted"/>
<dbReference type="EMBL" id="CM037154">
    <property type="protein sequence ID" value="KAH7861146.1"/>
    <property type="molecule type" value="Genomic_DNA"/>
</dbReference>
<evidence type="ECO:0000313" key="1">
    <source>
        <dbReference type="EMBL" id="KAH7861146.1"/>
    </source>
</evidence>
<dbReference type="Proteomes" id="UP000828048">
    <property type="component" value="Chromosome 4"/>
</dbReference>
<comment type="caution">
    <text evidence="1">The sequence shown here is derived from an EMBL/GenBank/DDBJ whole genome shotgun (WGS) entry which is preliminary data.</text>
</comment>